<protein>
    <recommendedName>
        <fullName evidence="3">WD40 repeat domain-containing protein</fullName>
    </recommendedName>
</protein>
<evidence type="ECO:0000313" key="1">
    <source>
        <dbReference type="EMBL" id="MTB94842.1"/>
    </source>
</evidence>
<sequence length="438" mass="46617">MSTLHDRLAELADSAERTPGAPAAALWERGVRRARLRRAASVAAVAAVVAVVAGGLTVRTDPPAPLPADVPFEQLHLPEHVRPPGTWSDAGRPTGPLAALGLDLRTRPEGLFGERQGLEAFGVSAVDGRAGWIDLPGVSVDARALVGWYALSPDGRWIGWTRHEGPERPDGSGPQVGWSVLDTTTGEVRDLADPAARRVADATDLAFSGDSRYLLTSYEKRGGGGAGDRSHRFVAVDVRTGERTTVEGPGEKWVPSFGSAPTGIAWSRGRTVHRLDPRTGERRELALPQSVVVASWGPDDRAFAYIGRPPGAEGGSWRLYAGRSVAEARDRPLPLDIEPGEILGWRDARHVVVGRFRTTATIVDVVTGETETLDLAGGAEKYAAPLLAADLWRNPLVAPTDQPGGSDPRRPYLVGAGVAGLGAVIGILWSLRRRRGRA</sequence>
<dbReference type="RefSeq" id="WP_154614550.1">
    <property type="nucleotide sequence ID" value="NZ_CP053660.1"/>
</dbReference>
<dbReference type="Proteomes" id="UP000433406">
    <property type="component" value="Unassembled WGS sequence"/>
</dbReference>
<name>A0A6I3J619_9ACTN</name>
<gene>
    <name evidence="1" type="ORF">GGQ22_07070</name>
</gene>
<organism evidence="1 2">
    <name type="scientific">Nocardioides marmotae</name>
    <dbReference type="NCBI Taxonomy" id="2663857"/>
    <lineage>
        <taxon>Bacteria</taxon>
        <taxon>Bacillati</taxon>
        <taxon>Actinomycetota</taxon>
        <taxon>Actinomycetes</taxon>
        <taxon>Propionibacteriales</taxon>
        <taxon>Nocardioidaceae</taxon>
        <taxon>Nocardioides</taxon>
    </lineage>
</organism>
<keyword evidence="2" id="KW-1185">Reference proteome</keyword>
<evidence type="ECO:0000313" key="2">
    <source>
        <dbReference type="Proteomes" id="UP000433406"/>
    </source>
</evidence>
<comment type="caution">
    <text evidence="1">The sequence shown here is derived from an EMBL/GenBank/DDBJ whole genome shotgun (WGS) entry which is preliminary data.</text>
</comment>
<evidence type="ECO:0008006" key="3">
    <source>
        <dbReference type="Google" id="ProtNLM"/>
    </source>
</evidence>
<dbReference type="AlphaFoldDB" id="A0A6I3J619"/>
<proteinExistence type="predicted"/>
<reference evidence="1 2" key="1">
    <citation type="submission" date="2019-10" db="EMBL/GenBank/DDBJ databases">
        <title>Nocardioides novel species isolated from the excrement of Marmot.</title>
        <authorList>
            <person name="Zhang G."/>
        </authorList>
    </citation>
    <scope>NUCLEOTIDE SEQUENCE [LARGE SCALE GENOMIC DNA]</scope>
    <source>
        <strain evidence="2">zg-579</strain>
    </source>
</reference>
<accession>A0A6I3J619</accession>
<dbReference type="EMBL" id="WLCI01000006">
    <property type="protein sequence ID" value="MTB94842.1"/>
    <property type="molecule type" value="Genomic_DNA"/>
</dbReference>
<dbReference type="SUPFAM" id="SSF82171">
    <property type="entry name" value="DPP6 N-terminal domain-like"/>
    <property type="match status" value="1"/>
</dbReference>